<organism evidence="1 2">
    <name type="scientific">Elysia crispata</name>
    <name type="common">lettuce slug</name>
    <dbReference type="NCBI Taxonomy" id="231223"/>
    <lineage>
        <taxon>Eukaryota</taxon>
        <taxon>Metazoa</taxon>
        <taxon>Spiralia</taxon>
        <taxon>Lophotrochozoa</taxon>
        <taxon>Mollusca</taxon>
        <taxon>Gastropoda</taxon>
        <taxon>Heterobranchia</taxon>
        <taxon>Euthyneura</taxon>
        <taxon>Panpulmonata</taxon>
        <taxon>Sacoglossa</taxon>
        <taxon>Placobranchoidea</taxon>
        <taxon>Plakobranchidae</taxon>
        <taxon>Elysia</taxon>
    </lineage>
</organism>
<keyword evidence="2" id="KW-1185">Reference proteome</keyword>
<dbReference type="AlphaFoldDB" id="A0AAE0ZC44"/>
<accession>A0AAE0ZC44</accession>
<comment type="caution">
    <text evidence="1">The sequence shown here is derived from an EMBL/GenBank/DDBJ whole genome shotgun (WGS) entry which is preliminary data.</text>
</comment>
<evidence type="ECO:0000313" key="1">
    <source>
        <dbReference type="EMBL" id="KAK3766674.1"/>
    </source>
</evidence>
<dbReference type="Proteomes" id="UP001283361">
    <property type="component" value="Unassembled WGS sequence"/>
</dbReference>
<sequence length="177" mass="19474">MTFSSTPSVKQRKAQTELVRAHNKSRYSSTLILTGSVRAGAVNSSLEALVVEVELGSFTATLLNGFCCPGWEARATLILLFSSLPRCPANTGQRIASRQSDPFSFLANRFLPSCRSGSHQFCGRVSSATGHRPSRISPRLVLEASLGVSGYHWRVQVDNQYDSRYLTLAQYNLIWSS</sequence>
<proteinExistence type="predicted"/>
<protein>
    <submittedName>
        <fullName evidence="1">Uncharacterized protein</fullName>
    </submittedName>
</protein>
<reference evidence="1" key="1">
    <citation type="journal article" date="2023" name="G3 (Bethesda)">
        <title>A reference genome for the long-term kleptoplast-retaining sea slug Elysia crispata morphotype clarki.</title>
        <authorList>
            <person name="Eastman K.E."/>
            <person name="Pendleton A.L."/>
            <person name="Shaikh M.A."/>
            <person name="Suttiyut T."/>
            <person name="Ogas R."/>
            <person name="Tomko P."/>
            <person name="Gavelis G."/>
            <person name="Widhalm J.R."/>
            <person name="Wisecaver J.H."/>
        </authorList>
    </citation>
    <scope>NUCLEOTIDE SEQUENCE</scope>
    <source>
        <strain evidence="1">ECLA1</strain>
    </source>
</reference>
<dbReference type="EMBL" id="JAWDGP010004208">
    <property type="protein sequence ID" value="KAK3766674.1"/>
    <property type="molecule type" value="Genomic_DNA"/>
</dbReference>
<name>A0AAE0ZC44_9GAST</name>
<evidence type="ECO:0000313" key="2">
    <source>
        <dbReference type="Proteomes" id="UP001283361"/>
    </source>
</evidence>
<gene>
    <name evidence="1" type="ORF">RRG08_042452</name>
</gene>